<evidence type="ECO:0000313" key="2">
    <source>
        <dbReference type="EMBL" id="PWV98252.1"/>
    </source>
</evidence>
<dbReference type="RefSeq" id="WP_110033669.1">
    <property type="nucleotide sequence ID" value="NZ_QGTR01000005.1"/>
</dbReference>
<evidence type="ECO:0000256" key="1">
    <source>
        <dbReference type="SAM" id="Phobius"/>
    </source>
</evidence>
<evidence type="ECO:0000313" key="3">
    <source>
        <dbReference type="Proteomes" id="UP000246352"/>
    </source>
</evidence>
<dbReference type="OrthoDB" id="344736at2"/>
<dbReference type="Proteomes" id="UP000246352">
    <property type="component" value="Unassembled WGS sequence"/>
</dbReference>
<name>A0A317PGJ1_9HYPH</name>
<reference evidence="2 3" key="1">
    <citation type="submission" date="2018-05" db="EMBL/GenBank/DDBJ databases">
        <title>Genomic Encyclopedia of Type Strains, Phase IV (KMG-IV): sequencing the most valuable type-strain genomes for metagenomic binning, comparative biology and taxonomic classification.</title>
        <authorList>
            <person name="Goeker M."/>
        </authorList>
    </citation>
    <scope>NUCLEOTIDE SEQUENCE [LARGE SCALE GENOMIC DNA]</scope>
    <source>
        <strain evidence="2 3">DSM 16791</strain>
    </source>
</reference>
<sequence>MQFAGLNWLAIPVAAICAFIIGAVYYGAMAKHWMKAAKITGTGEKMMPSPVLLINSLVMELVLATMTAGVIGHLGPGQVTAVNGVISGFFLWLGFIVPTISINQRYQGFGWDLTLIDSLHWLLVMLAIGGVVGLFGA</sequence>
<gene>
    <name evidence="2" type="ORF">DFR52_105233</name>
</gene>
<organism evidence="2 3">
    <name type="scientific">Hoeflea marina</name>
    <dbReference type="NCBI Taxonomy" id="274592"/>
    <lineage>
        <taxon>Bacteria</taxon>
        <taxon>Pseudomonadati</taxon>
        <taxon>Pseudomonadota</taxon>
        <taxon>Alphaproteobacteria</taxon>
        <taxon>Hyphomicrobiales</taxon>
        <taxon>Rhizobiaceae</taxon>
        <taxon>Hoeflea</taxon>
    </lineage>
</organism>
<feature type="transmembrane region" description="Helical" evidence="1">
    <location>
        <begin position="6"/>
        <end position="28"/>
    </location>
</feature>
<dbReference type="EMBL" id="QGTR01000005">
    <property type="protein sequence ID" value="PWV98252.1"/>
    <property type="molecule type" value="Genomic_DNA"/>
</dbReference>
<feature type="transmembrane region" description="Helical" evidence="1">
    <location>
        <begin position="49"/>
        <end position="75"/>
    </location>
</feature>
<dbReference type="AlphaFoldDB" id="A0A317PGJ1"/>
<protein>
    <submittedName>
        <fullName evidence="2">Uncharacterized protein DUF1761</fullName>
    </submittedName>
</protein>
<keyword evidence="1" id="KW-0472">Membrane</keyword>
<keyword evidence="1" id="KW-0812">Transmembrane</keyword>
<proteinExistence type="predicted"/>
<keyword evidence="1" id="KW-1133">Transmembrane helix</keyword>
<dbReference type="InterPro" id="IPR013879">
    <property type="entry name" value="DUF1761"/>
</dbReference>
<keyword evidence="3" id="KW-1185">Reference proteome</keyword>
<feature type="transmembrane region" description="Helical" evidence="1">
    <location>
        <begin position="114"/>
        <end position="135"/>
    </location>
</feature>
<dbReference type="Pfam" id="PF08570">
    <property type="entry name" value="DUF1761"/>
    <property type="match status" value="1"/>
</dbReference>
<accession>A0A317PGJ1</accession>
<feature type="transmembrane region" description="Helical" evidence="1">
    <location>
        <begin position="81"/>
        <end position="102"/>
    </location>
</feature>
<comment type="caution">
    <text evidence="2">The sequence shown here is derived from an EMBL/GenBank/DDBJ whole genome shotgun (WGS) entry which is preliminary data.</text>
</comment>